<dbReference type="PROSITE" id="PS50097">
    <property type="entry name" value="BTB"/>
    <property type="match status" value="1"/>
</dbReference>
<feature type="domain" description="BTB" evidence="1">
    <location>
        <begin position="48"/>
        <end position="113"/>
    </location>
</feature>
<dbReference type="InterPro" id="IPR011705">
    <property type="entry name" value="BACK"/>
</dbReference>
<accession>A0A8J2PER5</accession>
<protein>
    <recommendedName>
        <fullName evidence="1">BTB domain-containing protein</fullName>
    </recommendedName>
</protein>
<reference evidence="2" key="1">
    <citation type="submission" date="2021-06" db="EMBL/GenBank/DDBJ databases">
        <authorList>
            <person name="Hodson N. C."/>
            <person name="Mongue J. A."/>
            <person name="Jaron S. K."/>
        </authorList>
    </citation>
    <scope>NUCLEOTIDE SEQUENCE</scope>
</reference>
<dbReference type="PANTHER" id="PTHR45774">
    <property type="entry name" value="BTB/POZ DOMAIN-CONTAINING"/>
    <property type="match status" value="1"/>
</dbReference>
<proteinExistence type="predicted"/>
<dbReference type="OrthoDB" id="6359816at2759"/>
<evidence type="ECO:0000313" key="2">
    <source>
        <dbReference type="EMBL" id="CAG7818983.1"/>
    </source>
</evidence>
<name>A0A8J2PER5_9HEXA</name>
<evidence type="ECO:0000313" key="3">
    <source>
        <dbReference type="Proteomes" id="UP000708208"/>
    </source>
</evidence>
<dbReference type="SMART" id="SM00875">
    <property type="entry name" value="BACK"/>
    <property type="match status" value="1"/>
</dbReference>
<gene>
    <name evidence="2" type="ORF">AFUS01_LOCUS29459</name>
</gene>
<keyword evidence="3" id="KW-1185">Reference proteome</keyword>
<dbReference type="AlphaFoldDB" id="A0A8J2PER5"/>
<dbReference type="PANTHER" id="PTHR45774:SF3">
    <property type="entry name" value="BTB (POZ) DOMAIN-CONTAINING 2B-RELATED"/>
    <property type="match status" value="1"/>
</dbReference>
<dbReference type="CDD" id="cd18186">
    <property type="entry name" value="BTB_POZ_ZBTB_KLHL-like"/>
    <property type="match status" value="1"/>
</dbReference>
<dbReference type="EMBL" id="CAJVCH010436063">
    <property type="protein sequence ID" value="CAG7818983.1"/>
    <property type="molecule type" value="Genomic_DNA"/>
</dbReference>
<comment type="caution">
    <text evidence="2">The sequence shown here is derived from an EMBL/GenBank/DDBJ whole genome shotgun (WGS) entry which is preliminary data.</text>
</comment>
<evidence type="ECO:0000259" key="1">
    <source>
        <dbReference type="PROSITE" id="PS50097"/>
    </source>
</evidence>
<sequence>FSFIAKWNNFTKQKTFSRMPVSPVLNKRRLSVRKQHRRSQSLPSLNCGSVLFLVGKQKRPYLVQSFLLTVVSEVFRVLFTSWHSNAIEISDVQPSAFKIFIQFLSVRQQNLRNGGPPEHRGCKPTNIKRFLNAYYLGHKYNIQSFLSYLEDSISSLITAENVLETLVHADMYQSSRLRSYCWSYIERNTSRVVNSVFFPHLPWHQLFHILENDHLTIGEYDLFQGFLKWCRASQRLQAVGSKIHTIIGEAIYKIRFPLMTRQEFQFVIQSGVLKQREIDDLTNNFHRNQMFINRHRKNICSCRSNKIPCSLCTICPQFTSLTKSLDGRVSIEFCGASQNWCRGILGNCECAKYVSCPSFPNGATDILMQTVLRNRKVDSLELTNKSINQSMEITSLAESSSVWSLSKSAGLQLCTKVLVILVLIVLLFHEMEYLHKFVYSAFI</sequence>
<feature type="non-terminal residue" evidence="2">
    <location>
        <position position="1"/>
    </location>
</feature>
<dbReference type="Proteomes" id="UP000708208">
    <property type="component" value="Unassembled WGS sequence"/>
</dbReference>
<dbReference type="InterPro" id="IPR000210">
    <property type="entry name" value="BTB/POZ_dom"/>
</dbReference>
<dbReference type="Pfam" id="PF07707">
    <property type="entry name" value="BACK"/>
    <property type="match status" value="1"/>
</dbReference>
<organism evidence="2 3">
    <name type="scientific">Allacma fusca</name>
    <dbReference type="NCBI Taxonomy" id="39272"/>
    <lineage>
        <taxon>Eukaryota</taxon>
        <taxon>Metazoa</taxon>
        <taxon>Ecdysozoa</taxon>
        <taxon>Arthropoda</taxon>
        <taxon>Hexapoda</taxon>
        <taxon>Collembola</taxon>
        <taxon>Symphypleona</taxon>
        <taxon>Sminthuridae</taxon>
        <taxon>Allacma</taxon>
    </lineage>
</organism>